<comment type="caution">
    <text evidence="2">The sequence shown here is derived from an EMBL/GenBank/DDBJ whole genome shotgun (WGS) entry which is preliminary data.</text>
</comment>
<feature type="region of interest" description="Disordered" evidence="1">
    <location>
        <begin position="441"/>
        <end position="464"/>
    </location>
</feature>
<evidence type="ECO:0000313" key="3">
    <source>
        <dbReference type="Proteomes" id="UP000316598"/>
    </source>
</evidence>
<gene>
    <name evidence="2" type="ORF">Pla22_04820</name>
</gene>
<dbReference type="InterPro" id="IPR011990">
    <property type="entry name" value="TPR-like_helical_dom_sf"/>
</dbReference>
<dbReference type="SUPFAM" id="SSF48452">
    <property type="entry name" value="TPR-like"/>
    <property type="match status" value="1"/>
</dbReference>
<evidence type="ECO:0000256" key="1">
    <source>
        <dbReference type="SAM" id="MobiDB-lite"/>
    </source>
</evidence>
<dbReference type="RefSeq" id="WP_315854127.1">
    <property type="nucleotide sequence ID" value="NZ_SJPI01000001.1"/>
</dbReference>
<protein>
    <recommendedName>
        <fullName evidence="4">Outer membrane protein assembly factor BamD</fullName>
    </recommendedName>
</protein>
<name>A0A5C5WPR1_9BACT</name>
<dbReference type="AlphaFoldDB" id="A0A5C5WPR1"/>
<reference evidence="2 3" key="1">
    <citation type="submission" date="2019-02" db="EMBL/GenBank/DDBJ databases">
        <title>Deep-cultivation of Planctomycetes and their phenomic and genomic characterization uncovers novel biology.</title>
        <authorList>
            <person name="Wiegand S."/>
            <person name="Jogler M."/>
            <person name="Boedeker C."/>
            <person name="Pinto D."/>
            <person name="Vollmers J."/>
            <person name="Rivas-Marin E."/>
            <person name="Kohn T."/>
            <person name="Peeters S.H."/>
            <person name="Heuer A."/>
            <person name="Rast P."/>
            <person name="Oberbeckmann S."/>
            <person name="Bunk B."/>
            <person name="Jeske O."/>
            <person name="Meyerdierks A."/>
            <person name="Storesund J.E."/>
            <person name="Kallscheuer N."/>
            <person name="Luecker S."/>
            <person name="Lage O.M."/>
            <person name="Pohl T."/>
            <person name="Merkel B.J."/>
            <person name="Hornburger P."/>
            <person name="Mueller R.-W."/>
            <person name="Bruemmer F."/>
            <person name="Labrenz M."/>
            <person name="Spormann A.M."/>
            <person name="Op Den Camp H."/>
            <person name="Overmann J."/>
            <person name="Amann R."/>
            <person name="Jetten M.S.M."/>
            <person name="Mascher T."/>
            <person name="Medema M.H."/>
            <person name="Devos D.P."/>
            <person name="Kaster A.-K."/>
            <person name="Ovreas L."/>
            <person name="Rohde M."/>
            <person name="Galperin M.Y."/>
            <person name="Jogler C."/>
        </authorList>
    </citation>
    <scope>NUCLEOTIDE SEQUENCE [LARGE SCALE GENOMIC DNA]</scope>
    <source>
        <strain evidence="2 3">Pla22</strain>
    </source>
</reference>
<accession>A0A5C5WPR1</accession>
<proteinExistence type="predicted"/>
<keyword evidence="3" id="KW-1185">Reference proteome</keyword>
<organism evidence="2 3">
    <name type="scientific">Rubripirellula amarantea</name>
    <dbReference type="NCBI Taxonomy" id="2527999"/>
    <lineage>
        <taxon>Bacteria</taxon>
        <taxon>Pseudomonadati</taxon>
        <taxon>Planctomycetota</taxon>
        <taxon>Planctomycetia</taxon>
        <taxon>Pirellulales</taxon>
        <taxon>Pirellulaceae</taxon>
        <taxon>Rubripirellula</taxon>
    </lineage>
</organism>
<evidence type="ECO:0000313" key="2">
    <source>
        <dbReference type="EMBL" id="TWT52854.1"/>
    </source>
</evidence>
<feature type="compositionally biased region" description="Polar residues" evidence="1">
    <location>
        <begin position="449"/>
        <end position="464"/>
    </location>
</feature>
<sequence length="464" mass="51955">MQAFPPGHGLMMTDQTNSSQKLACLMVALATLATPVGCRSFAQSPKLPGFGMFGKDVDDDLDGTLAQKPLAAQDSGVRQVSGETTIDGTDLVAPVVEDESMVAKSQKRARSVINFVTGKEQEDREQAKRYYQAGDQLFRQASSEPAEQRKKTFEKAAKQFRKSCEAAPKTAIEQDALFMQAESLFFADHLMDATEVYQTLQKEHPRNRHNDQVAARLFSISRYWIETAKADEGNWSPINLTDASKPRLDTDGHAIRVLDNIRYDDPTGRLADDATMAAAAEYIRQEKFEEADEFLTDLRETFSDSEHLFLAHLLGIRTKLEVYAGPRYSGLVLEEAEKLVNQTRTRFPDKMADPKYAEMVARAAAEIAFHKAERLAYRADFREKKKEYGAARFYYQKLLEEHGDTPHAETARKRLAEIETLPAIPTQRLSWLTTVFPDSNASDPLEMSTGASSDAQESSGTMLR</sequence>
<evidence type="ECO:0008006" key="4">
    <source>
        <dbReference type="Google" id="ProtNLM"/>
    </source>
</evidence>
<dbReference type="Proteomes" id="UP000316598">
    <property type="component" value="Unassembled WGS sequence"/>
</dbReference>
<dbReference type="EMBL" id="SJPI01000001">
    <property type="protein sequence ID" value="TWT52854.1"/>
    <property type="molecule type" value="Genomic_DNA"/>
</dbReference>
<dbReference type="Gene3D" id="1.25.40.10">
    <property type="entry name" value="Tetratricopeptide repeat domain"/>
    <property type="match status" value="2"/>
</dbReference>